<dbReference type="Proteomes" id="UP000289738">
    <property type="component" value="Chromosome A02"/>
</dbReference>
<feature type="region of interest" description="Disordered" evidence="1">
    <location>
        <begin position="1"/>
        <end position="33"/>
    </location>
</feature>
<dbReference type="AlphaFoldDB" id="A0A445EC62"/>
<proteinExistence type="predicted"/>
<accession>A0A445EC62</accession>
<sequence length="225" mass="25712">MVPDHNYVHPSPVATPPPTAQHPTSTMTTTPTTNATVPGLSHGSEVVVDVPPPPPIVRLHICPDGGTGLIWSDGYCFLVFAEPECVYSGDDQCHQADLHFIWDAEHDLTIRKIFDHKMGRQLQQMLDDRIDWLQPEVKKGLLAHWETDVEFRHRHLTNRANRALVRSSKYTRSSTTFMKTKSKSMDHETILADTFKYIYTLKENKAKFADQRSNNSKKMKHIRIL</sequence>
<keyword evidence="3" id="KW-1185">Reference proteome</keyword>
<reference evidence="2 3" key="1">
    <citation type="submission" date="2019-01" db="EMBL/GenBank/DDBJ databases">
        <title>Sequencing of cultivated peanut Arachis hypogaea provides insights into genome evolution and oil improvement.</title>
        <authorList>
            <person name="Chen X."/>
        </authorList>
    </citation>
    <scope>NUCLEOTIDE SEQUENCE [LARGE SCALE GENOMIC DNA]</scope>
    <source>
        <strain evidence="3">cv. Fuhuasheng</strain>
        <tissue evidence="2">Leaves</tissue>
    </source>
</reference>
<evidence type="ECO:0000313" key="3">
    <source>
        <dbReference type="Proteomes" id="UP000289738"/>
    </source>
</evidence>
<comment type="caution">
    <text evidence="2">The sequence shown here is derived from an EMBL/GenBank/DDBJ whole genome shotgun (WGS) entry which is preliminary data.</text>
</comment>
<protein>
    <submittedName>
        <fullName evidence="2">Uncharacterized protein</fullName>
    </submittedName>
</protein>
<evidence type="ECO:0000256" key="1">
    <source>
        <dbReference type="SAM" id="MobiDB-lite"/>
    </source>
</evidence>
<organism evidence="2 3">
    <name type="scientific">Arachis hypogaea</name>
    <name type="common">Peanut</name>
    <dbReference type="NCBI Taxonomy" id="3818"/>
    <lineage>
        <taxon>Eukaryota</taxon>
        <taxon>Viridiplantae</taxon>
        <taxon>Streptophyta</taxon>
        <taxon>Embryophyta</taxon>
        <taxon>Tracheophyta</taxon>
        <taxon>Spermatophyta</taxon>
        <taxon>Magnoliopsida</taxon>
        <taxon>eudicotyledons</taxon>
        <taxon>Gunneridae</taxon>
        <taxon>Pentapetalae</taxon>
        <taxon>rosids</taxon>
        <taxon>fabids</taxon>
        <taxon>Fabales</taxon>
        <taxon>Fabaceae</taxon>
        <taxon>Papilionoideae</taxon>
        <taxon>50 kb inversion clade</taxon>
        <taxon>dalbergioids sensu lato</taxon>
        <taxon>Dalbergieae</taxon>
        <taxon>Pterocarpus clade</taxon>
        <taxon>Arachis</taxon>
    </lineage>
</organism>
<feature type="compositionally biased region" description="Low complexity" evidence="1">
    <location>
        <begin position="21"/>
        <end position="33"/>
    </location>
</feature>
<dbReference type="EMBL" id="SDMP01000002">
    <property type="protein sequence ID" value="RYR73092.1"/>
    <property type="molecule type" value="Genomic_DNA"/>
</dbReference>
<name>A0A445EC62_ARAHY</name>
<gene>
    <name evidence="2" type="ORF">Ahy_A02g007395</name>
</gene>
<evidence type="ECO:0000313" key="2">
    <source>
        <dbReference type="EMBL" id="RYR73092.1"/>
    </source>
</evidence>